<keyword evidence="5 7" id="KW-1133">Transmembrane helix</keyword>
<sequence>MDDAFLGLQFSLVLIAALFGGFLARRLKLPIFLGYLIGGIIIGPSGFSLVEETATINGVATVGLILMLFTIGLEFSLPELRRTGKVALLGGIAQVVLTAAAGFCLGQLLGWSTAESIFLGFIIAQTSTAVTFKALSERGELDSAHGRIILGISLVQDISTVPLLVVLPMLAGVEVNLAQSLALALGKAILFVILVLTVGAWVLPRLLSRAAAVHSRELFLLFIIVMAMLTAFGALLFGLSAAIGAFVAGILIGQSIFARQALAHVVPLRDIFGALFFVSLGMLANLTEAFQHPGLLLAVVFFSLVFKFIICSAIPWIFGFGSRTAILAGMGLIPMGEFSFILASTGLSLSIVSSGLFSITLTLVAITMILTPFLMNTGTWLYRRLKDNPIGQRLIVKGKGENWVIPQPSYSGHAVICGHGRTASPLTKIMTRRNLSYVVIELDPVIINNLRRQGVQCIYGDASNPEILSAAHVGKAKLLVCTYPNFLDVELTVTNARRINPKLDIVARVERDTDAEILKDIGVNELVKPQFEASLEITRHALHRYGVNATEIQYLLNSLRQGTMS</sequence>
<evidence type="ECO:0000256" key="1">
    <source>
        <dbReference type="ARBA" id="ARBA00004141"/>
    </source>
</evidence>
<comment type="similarity">
    <text evidence="2">Belongs to the monovalent cation:proton antiporter 2 (CPA2) transporter (TC 2.A.37) family.</text>
</comment>
<feature type="transmembrane region" description="Helical" evidence="7">
    <location>
        <begin position="31"/>
        <end position="50"/>
    </location>
</feature>
<dbReference type="AlphaFoldDB" id="A0AAU8GBI4"/>
<proteinExistence type="inferred from homology"/>
<keyword evidence="3" id="KW-0813">Transport</keyword>
<feature type="transmembrane region" description="Helical" evidence="7">
    <location>
        <begin position="218"/>
        <end position="251"/>
    </location>
</feature>
<dbReference type="Pfam" id="PF00999">
    <property type="entry name" value="Na_H_Exchanger"/>
    <property type="match status" value="1"/>
</dbReference>
<dbReference type="EMBL" id="CP159307">
    <property type="protein sequence ID" value="XCH34068.1"/>
    <property type="molecule type" value="Genomic_DNA"/>
</dbReference>
<feature type="transmembrane region" description="Helical" evidence="7">
    <location>
        <begin position="183"/>
        <end position="206"/>
    </location>
</feature>
<reference evidence="9" key="1">
    <citation type="submission" date="2024-06" db="EMBL/GenBank/DDBJ databases">
        <title>A Novel Isolate, Dehalogenimonas sp. Strain 4OHTPN, Dechlorinates Aromatic 4 Hydroxy chlorothalonil by a Novel Reductive Dehalogenase.</title>
        <authorList>
            <person name="Liu G."/>
        </authorList>
    </citation>
    <scope>NUCLEOTIDE SEQUENCE</scope>
    <source>
        <strain evidence="9">4OHTPN</strain>
    </source>
</reference>
<dbReference type="GO" id="GO:0015297">
    <property type="term" value="F:antiporter activity"/>
    <property type="evidence" value="ECO:0007669"/>
    <property type="project" value="InterPro"/>
</dbReference>
<evidence type="ECO:0000313" key="9">
    <source>
        <dbReference type="EMBL" id="XCH34068.1"/>
    </source>
</evidence>
<dbReference type="SUPFAM" id="SSF51735">
    <property type="entry name" value="NAD(P)-binding Rossmann-fold domains"/>
    <property type="match status" value="1"/>
</dbReference>
<organism evidence="9">
    <name type="scientific">Dehalogenimonas sp. 4OHTPN</name>
    <dbReference type="NCBI Taxonomy" id="3166643"/>
    <lineage>
        <taxon>Bacteria</taxon>
        <taxon>Bacillati</taxon>
        <taxon>Chloroflexota</taxon>
        <taxon>Dehalococcoidia</taxon>
        <taxon>Dehalococcoidales</taxon>
        <taxon>Dehalococcoidaceae</taxon>
        <taxon>Dehalogenimonas</taxon>
    </lineage>
</organism>
<gene>
    <name evidence="9" type="ORF">ABV300_04090</name>
</gene>
<protein>
    <submittedName>
        <fullName evidence="9">Cation:proton antiporter</fullName>
    </submittedName>
</protein>
<feature type="transmembrane region" description="Helical" evidence="7">
    <location>
        <begin position="324"/>
        <end position="343"/>
    </location>
</feature>
<feature type="transmembrane region" description="Helical" evidence="7">
    <location>
        <begin position="271"/>
        <end position="287"/>
    </location>
</feature>
<evidence type="ECO:0000256" key="6">
    <source>
        <dbReference type="ARBA" id="ARBA00023136"/>
    </source>
</evidence>
<evidence type="ECO:0000259" key="8">
    <source>
        <dbReference type="PROSITE" id="PS51201"/>
    </source>
</evidence>
<evidence type="ECO:0000256" key="4">
    <source>
        <dbReference type="ARBA" id="ARBA00022692"/>
    </source>
</evidence>
<feature type="transmembrane region" description="Helical" evidence="7">
    <location>
        <begin position="148"/>
        <end position="171"/>
    </location>
</feature>
<evidence type="ECO:0000256" key="7">
    <source>
        <dbReference type="SAM" id="Phobius"/>
    </source>
</evidence>
<name>A0AAU8GBI4_9CHLR</name>
<dbReference type="Gene3D" id="3.40.50.720">
    <property type="entry name" value="NAD(P)-binding Rossmann-like Domain"/>
    <property type="match status" value="1"/>
</dbReference>
<dbReference type="InterPro" id="IPR006153">
    <property type="entry name" value="Cation/H_exchanger_TM"/>
</dbReference>
<dbReference type="Pfam" id="PF02254">
    <property type="entry name" value="TrkA_N"/>
    <property type="match status" value="1"/>
</dbReference>
<dbReference type="GO" id="GO:0016020">
    <property type="term" value="C:membrane"/>
    <property type="evidence" value="ECO:0007669"/>
    <property type="project" value="UniProtKB-SubCell"/>
</dbReference>
<dbReference type="Gene3D" id="1.20.1530.20">
    <property type="match status" value="1"/>
</dbReference>
<dbReference type="InterPro" id="IPR003148">
    <property type="entry name" value="RCK_N"/>
</dbReference>
<feature type="transmembrane region" description="Helical" evidence="7">
    <location>
        <begin position="87"/>
        <end position="111"/>
    </location>
</feature>
<keyword evidence="6 7" id="KW-0472">Membrane</keyword>
<feature type="transmembrane region" description="Helical" evidence="7">
    <location>
        <begin position="355"/>
        <end position="375"/>
    </location>
</feature>
<dbReference type="PANTHER" id="PTHR42751">
    <property type="entry name" value="SODIUM/HYDROGEN EXCHANGER FAMILY/TRKA DOMAIN PROTEIN"/>
    <property type="match status" value="1"/>
</dbReference>
<dbReference type="RefSeq" id="WP_353715253.1">
    <property type="nucleotide sequence ID" value="NZ_CP159307.1"/>
</dbReference>
<evidence type="ECO:0000256" key="3">
    <source>
        <dbReference type="ARBA" id="ARBA00022448"/>
    </source>
</evidence>
<feature type="transmembrane region" description="Helical" evidence="7">
    <location>
        <begin position="56"/>
        <end position="75"/>
    </location>
</feature>
<feature type="transmembrane region" description="Helical" evidence="7">
    <location>
        <begin position="6"/>
        <end position="24"/>
    </location>
</feature>
<feature type="transmembrane region" description="Helical" evidence="7">
    <location>
        <begin position="294"/>
        <end position="318"/>
    </location>
</feature>
<comment type="subcellular location">
    <subcellularLocation>
        <location evidence="1">Membrane</location>
        <topology evidence="1">Multi-pass membrane protein</topology>
    </subcellularLocation>
</comment>
<dbReference type="GO" id="GO:0006813">
    <property type="term" value="P:potassium ion transport"/>
    <property type="evidence" value="ECO:0007669"/>
    <property type="project" value="InterPro"/>
</dbReference>
<dbReference type="InterPro" id="IPR036291">
    <property type="entry name" value="NAD(P)-bd_dom_sf"/>
</dbReference>
<dbReference type="GO" id="GO:1902600">
    <property type="term" value="P:proton transmembrane transport"/>
    <property type="evidence" value="ECO:0007669"/>
    <property type="project" value="InterPro"/>
</dbReference>
<accession>A0AAU8GBI4</accession>
<dbReference type="InterPro" id="IPR038770">
    <property type="entry name" value="Na+/solute_symporter_sf"/>
</dbReference>
<dbReference type="PANTHER" id="PTHR42751:SF3">
    <property type="entry name" value="SODIUM_GLUTAMATE SYMPORTER"/>
    <property type="match status" value="1"/>
</dbReference>
<evidence type="ECO:0000256" key="5">
    <source>
        <dbReference type="ARBA" id="ARBA00022989"/>
    </source>
</evidence>
<keyword evidence="4 7" id="KW-0812">Transmembrane</keyword>
<evidence type="ECO:0000256" key="2">
    <source>
        <dbReference type="ARBA" id="ARBA00005551"/>
    </source>
</evidence>
<dbReference type="PROSITE" id="PS51201">
    <property type="entry name" value="RCK_N"/>
    <property type="match status" value="1"/>
</dbReference>
<feature type="domain" description="RCK N-terminal" evidence="8">
    <location>
        <begin position="411"/>
        <end position="535"/>
    </location>
</feature>